<keyword evidence="2 3" id="KW-0040">ANK repeat</keyword>
<reference evidence="4" key="2">
    <citation type="submission" date="2020-10" db="EMBL/GenBank/DDBJ databases">
        <authorList>
            <consortium name="NCBI Pathogen Detection Project"/>
        </authorList>
    </citation>
    <scope>NUCLEOTIDE SEQUENCE</scope>
    <source>
        <strain evidence="4">CAVp300</strain>
    </source>
</reference>
<dbReference type="Pfam" id="PF12796">
    <property type="entry name" value="Ank_2"/>
    <property type="match status" value="1"/>
</dbReference>
<dbReference type="PROSITE" id="PS50088">
    <property type="entry name" value="ANK_REPEAT"/>
    <property type="match status" value="1"/>
</dbReference>
<proteinExistence type="predicted"/>
<dbReference type="SUPFAM" id="SSF48403">
    <property type="entry name" value="Ankyrin repeat"/>
    <property type="match status" value="1"/>
</dbReference>
<protein>
    <submittedName>
        <fullName evidence="4">Ankyrin repeat domain-containing protein</fullName>
    </submittedName>
</protein>
<dbReference type="PANTHER" id="PTHR24171">
    <property type="entry name" value="ANKYRIN REPEAT DOMAIN-CONTAINING PROTEIN 39-RELATED"/>
    <property type="match status" value="1"/>
</dbReference>
<dbReference type="EMBL" id="DACSUM010000029">
    <property type="protein sequence ID" value="HAT3583079.1"/>
    <property type="molecule type" value="Genomic_DNA"/>
</dbReference>
<dbReference type="PROSITE" id="PS51257">
    <property type="entry name" value="PROKAR_LIPOPROTEIN"/>
    <property type="match status" value="1"/>
</dbReference>
<evidence type="ECO:0000256" key="1">
    <source>
        <dbReference type="ARBA" id="ARBA00022737"/>
    </source>
</evidence>
<comment type="caution">
    <text evidence="4">The sequence shown here is derived from an EMBL/GenBank/DDBJ whole genome shotgun (WGS) entry which is preliminary data.</text>
</comment>
<feature type="repeat" description="ANK" evidence="3">
    <location>
        <begin position="187"/>
        <end position="219"/>
    </location>
</feature>
<evidence type="ECO:0000256" key="3">
    <source>
        <dbReference type="PROSITE-ProRule" id="PRU00023"/>
    </source>
</evidence>
<dbReference type="AlphaFoldDB" id="A0A9P3T969"/>
<keyword evidence="1" id="KW-0677">Repeat</keyword>
<dbReference type="InterPro" id="IPR002110">
    <property type="entry name" value="Ankyrin_rpt"/>
</dbReference>
<evidence type="ECO:0000313" key="4">
    <source>
        <dbReference type="EMBL" id="HAT3583079.1"/>
    </source>
</evidence>
<name>A0A9P3T969_KLUIN</name>
<sequence length="257" mass="28710">MRTLESLKAGCSAKKIASAIVFSFLFVLLSACNDMKKIEPEKYFTGSQLILAKAIQSADREAILHLAKETDLNRPGAEELTLLFFAMNECFYNNNPPERLQIITDLVHAGADPLQPQMNMPGSPAEVAAKGDKDIWLKAMLDGGLDPNARDKLHHEALIFSTIKSTNNSTLALLIKRGADINTRDSLGQTPLVDAFFRSEFEKVFFLLDNGADPNPVNKQGRSFRQMVDFELQRIKKGSEYYDNLLKLKEKIDSLSQ</sequence>
<reference evidence="4" key="1">
    <citation type="journal article" date="2018" name="Genome Biol.">
        <title>SKESA: strategic k-mer extension for scrupulous assemblies.</title>
        <authorList>
            <person name="Souvorov A."/>
            <person name="Agarwala R."/>
            <person name="Lipman D.J."/>
        </authorList>
    </citation>
    <scope>NUCLEOTIDE SEQUENCE</scope>
    <source>
        <strain evidence="4">CAVp300</strain>
    </source>
</reference>
<evidence type="ECO:0000313" key="5">
    <source>
        <dbReference type="Proteomes" id="UP000867740"/>
    </source>
</evidence>
<dbReference type="Gene3D" id="1.25.40.20">
    <property type="entry name" value="Ankyrin repeat-containing domain"/>
    <property type="match status" value="1"/>
</dbReference>
<evidence type="ECO:0000256" key="2">
    <source>
        <dbReference type="ARBA" id="ARBA00023043"/>
    </source>
</evidence>
<dbReference type="PANTHER" id="PTHR24171:SF9">
    <property type="entry name" value="ANKYRIN REPEAT DOMAIN-CONTAINING PROTEIN 39"/>
    <property type="match status" value="1"/>
</dbReference>
<dbReference type="Proteomes" id="UP000867740">
    <property type="component" value="Unassembled WGS sequence"/>
</dbReference>
<gene>
    <name evidence="4" type="ORF">I8531_003408</name>
</gene>
<dbReference type="InterPro" id="IPR036770">
    <property type="entry name" value="Ankyrin_rpt-contain_sf"/>
</dbReference>
<accession>A0A9P3T969</accession>
<organism evidence="4 5">
    <name type="scientific">Kluyvera intermedia</name>
    <name type="common">Enterobacter intermedius</name>
    <dbReference type="NCBI Taxonomy" id="61648"/>
    <lineage>
        <taxon>Bacteria</taxon>
        <taxon>Pseudomonadati</taxon>
        <taxon>Pseudomonadota</taxon>
        <taxon>Gammaproteobacteria</taxon>
        <taxon>Enterobacterales</taxon>
        <taxon>Enterobacteriaceae</taxon>
        <taxon>Kluyvera</taxon>
    </lineage>
</organism>